<keyword evidence="4" id="KW-1185">Reference proteome</keyword>
<protein>
    <submittedName>
        <fullName evidence="3">Hypp6333 protein</fullName>
    </submittedName>
</protein>
<dbReference type="Proteomes" id="UP000838412">
    <property type="component" value="Chromosome 12"/>
</dbReference>
<proteinExistence type="predicted"/>
<evidence type="ECO:0000256" key="2">
    <source>
        <dbReference type="SAM" id="Phobius"/>
    </source>
</evidence>
<dbReference type="AlphaFoldDB" id="A0A8K0E3J4"/>
<name>A0A8K0E3J4_BRALA</name>
<feature type="region of interest" description="Disordered" evidence="1">
    <location>
        <begin position="45"/>
        <end position="97"/>
    </location>
</feature>
<dbReference type="OrthoDB" id="10542896at2759"/>
<evidence type="ECO:0000313" key="3">
    <source>
        <dbReference type="EMBL" id="CAH1241211.1"/>
    </source>
</evidence>
<keyword evidence="2" id="KW-0472">Membrane</keyword>
<dbReference type="EMBL" id="OV696697">
    <property type="protein sequence ID" value="CAH1241211.1"/>
    <property type="molecule type" value="Genomic_DNA"/>
</dbReference>
<gene>
    <name evidence="3" type="primary">Hypp6333</name>
    <name evidence="3" type="ORF">BLAG_LOCUS4951</name>
</gene>
<organism evidence="3 4">
    <name type="scientific">Branchiostoma lanceolatum</name>
    <name type="common">Common lancelet</name>
    <name type="synonym">Amphioxus lanceolatum</name>
    <dbReference type="NCBI Taxonomy" id="7740"/>
    <lineage>
        <taxon>Eukaryota</taxon>
        <taxon>Metazoa</taxon>
        <taxon>Chordata</taxon>
        <taxon>Cephalochordata</taxon>
        <taxon>Leptocardii</taxon>
        <taxon>Amphioxiformes</taxon>
        <taxon>Branchiostomatidae</taxon>
        <taxon>Branchiostoma</taxon>
    </lineage>
</organism>
<feature type="compositionally biased region" description="Basic and acidic residues" evidence="1">
    <location>
        <begin position="45"/>
        <end position="55"/>
    </location>
</feature>
<sequence>MSSTVDMAVVTGRIGTLDIIAIACGSLLLVVLVMSFVLEAVCGRKEEKGKTDKNKTAPADGNENIGFQGDGNETARNGSVEDGIPLQQRDINPATSF</sequence>
<reference evidence="3" key="1">
    <citation type="submission" date="2022-01" db="EMBL/GenBank/DDBJ databases">
        <authorList>
            <person name="Braso-Vives M."/>
        </authorList>
    </citation>
    <scope>NUCLEOTIDE SEQUENCE</scope>
</reference>
<evidence type="ECO:0000313" key="4">
    <source>
        <dbReference type="Proteomes" id="UP000838412"/>
    </source>
</evidence>
<accession>A0A8K0E3J4</accession>
<evidence type="ECO:0000256" key="1">
    <source>
        <dbReference type="SAM" id="MobiDB-lite"/>
    </source>
</evidence>
<keyword evidence="2" id="KW-0812">Transmembrane</keyword>
<keyword evidence="2" id="KW-1133">Transmembrane helix</keyword>
<feature type="transmembrane region" description="Helical" evidence="2">
    <location>
        <begin position="20"/>
        <end position="41"/>
    </location>
</feature>